<sequence length="214" mass="23327">MQENMPSQAQDPELICINVDKVFDWIVKEMSFDISPTGPIDFPGVYQNTDLTGAVVTCKVVPATSNPIVILSRENRQFSIDGSTVCLQNLTIQKNFILTIVVTLPNGTMYTSNNIPVSRCEQVTLCAPKGTDVEILFTDLDCFVCTTGTLTAREGTITFSALTITVSVCQSIQSTFPVTVEFLATFCEPRAELPFTCPGVVRPQQCPAIFPTLG</sequence>
<keyword evidence="2" id="KW-1185">Reference proteome</keyword>
<name>A0A0M0LLV6_9BACL</name>
<dbReference type="OrthoDB" id="2680078at2"/>
<dbReference type="STRING" id="263475.AMD00_05520"/>
<organism evidence="1 2">
    <name type="scientific">Viridibacillus arvi</name>
    <dbReference type="NCBI Taxonomy" id="263475"/>
    <lineage>
        <taxon>Bacteria</taxon>
        <taxon>Bacillati</taxon>
        <taxon>Bacillota</taxon>
        <taxon>Bacilli</taxon>
        <taxon>Bacillales</taxon>
        <taxon>Caryophanaceae</taxon>
        <taxon>Viridibacillus</taxon>
    </lineage>
</organism>
<accession>A0A0M0LLV6</accession>
<dbReference type="AlphaFoldDB" id="A0A0M0LLV6"/>
<comment type="caution">
    <text evidence="1">The sequence shown here is derived from an EMBL/GenBank/DDBJ whole genome shotgun (WGS) entry which is preliminary data.</text>
</comment>
<protein>
    <recommendedName>
        <fullName evidence="3">DUF3992 domain-containing protein</fullName>
    </recommendedName>
</protein>
<dbReference type="Proteomes" id="UP000036867">
    <property type="component" value="Unassembled WGS sequence"/>
</dbReference>
<dbReference type="GeneID" id="301135562"/>
<dbReference type="EMBL" id="LILB01000001">
    <property type="protein sequence ID" value="KOO51892.1"/>
    <property type="molecule type" value="Genomic_DNA"/>
</dbReference>
<evidence type="ECO:0000313" key="2">
    <source>
        <dbReference type="Proteomes" id="UP000036867"/>
    </source>
</evidence>
<reference evidence="2" key="1">
    <citation type="submission" date="2015-08" db="EMBL/GenBank/DDBJ databases">
        <title>Fjat-10028 dsm 16317.</title>
        <authorList>
            <person name="Liu B."/>
            <person name="Wang J."/>
            <person name="Zhu Y."/>
            <person name="Liu G."/>
            <person name="Chen Q."/>
            <person name="Chen Z."/>
            <person name="Lan J."/>
            <person name="Che J."/>
            <person name="Ge C."/>
            <person name="Shi H."/>
            <person name="Pan Z."/>
            <person name="Liu X."/>
        </authorList>
    </citation>
    <scope>NUCLEOTIDE SEQUENCE [LARGE SCALE GENOMIC DNA]</scope>
    <source>
        <strain evidence="2">DSM 16317</strain>
    </source>
</reference>
<evidence type="ECO:0000313" key="1">
    <source>
        <dbReference type="EMBL" id="KOO51892.1"/>
    </source>
</evidence>
<dbReference type="RefSeq" id="WP_053416059.1">
    <property type="nucleotide sequence ID" value="NZ_LILB01000001.1"/>
</dbReference>
<gene>
    <name evidence="1" type="ORF">AMD00_05520</name>
</gene>
<evidence type="ECO:0008006" key="3">
    <source>
        <dbReference type="Google" id="ProtNLM"/>
    </source>
</evidence>
<proteinExistence type="predicted"/>
<dbReference type="PATRIC" id="fig|263475.3.peg.1523"/>